<dbReference type="GO" id="GO:0006272">
    <property type="term" value="P:leading strand elongation"/>
    <property type="evidence" value="ECO:0007669"/>
    <property type="project" value="TreeGrafter"/>
</dbReference>
<dbReference type="CDD" id="cd22928">
    <property type="entry name" value="HFD_POLE3_DPB4"/>
    <property type="match status" value="1"/>
</dbReference>
<dbReference type="Gene3D" id="1.10.20.10">
    <property type="entry name" value="Histone, subunit A"/>
    <property type="match status" value="1"/>
</dbReference>
<dbReference type="EMBL" id="BCWF01000028">
    <property type="protein sequence ID" value="GAT29353.1"/>
    <property type="molecule type" value="Genomic_DNA"/>
</dbReference>
<feature type="compositionally biased region" description="Low complexity" evidence="6">
    <location>
        <begin position="20"/>
        <end position="31"/>
    </location>
</feature>
<dbReference type="Proteomes" id="UP000075230">
    <property type="component" value="Unassembled WGS sequence"/>
</dbReference>
<feature type="region of interest" description="Disordered" evidence="6">
    <location>
        <begin position="179"/>
        <end position="329"/>
    </location>
</feature>
<comment type="subcellular location">
    <subcellularLocation>
        <location evidence="1">Nucleus</location>
    </subcellularLocation>
</comment>
<dbReference type="GO" id="GO:0008623">
    <property type="term" value="C:CHRAC"/>
    <property type="evidence" value="ECO:0007669"/>
    <property type="project" value="TreeGrafter"/>
</dbReference>
<organism evidence="7 8">
    <name type="scientific">Aspergillus kawachii</name>
    <name type="common">White koji mold</name>
    <name type="synonym">Aspergillus awamori var. kawachi</name>
    <dbReference type="NCBI Taxonomy" id="1069201"/>
    <lineage>
        <taxon>Eukaryota</taxon>
        <taxon>Fungi</taxon>
        <taxon>Dikarya</taxon>
        <taxon>Ascomycota</taxon>
        <taxon>Pezizomycotina</taxon>
        <taxon>Eurotiomycetes</taxon>
        <taxon>Eurotiomycetidae</taxon>
        <taxon>Eurotiales</taxon>
        <taxon>Aspergillaceae</taxon>
        <taxon>Aspergillus</taxon>
        <taxon>Aspergillus subgen. Circumdati</taxon>
    </lineage>
</organism>
<evidence type="ECO:0000256" key="4">
    <source>
        <dbReference type="ARBA" id="ARBA00039775"/>
    </source>
</evidence>
<evidence type="ECO:0000313" key="7">
    <source>
        <dbReference type="EMBL" id="GAT29353.1"/>
    </source>
</evidence>
<evidence type="ECO:0000256" key="1">
    <source>
        <dbReference type="ARBA" id="ARBA00004123"/>
    </source>
</evidence>
<dbReference type="PANTHER" id="PTHR46172:SF1">
    <property type="entry name" value="DNA POLYMERASE EPSILON SUBUNIT 3"/>
    <property type="match status" value="1"/>
</dbReference>
<feature type="compositionally biased region" description="Basic and acidic residues" evidence="6">
    <location>
        <begin position="288"/>
        <end position="298"/>
    </location>
</feature>
<dbReference type="GO" id="GO:0008622">
    <property type="term" value="C:epsilon DNA polymerase complex"/>
    <property type="evidence" value="ECO:0007669"/>
    <property type="project" value="TreeGrafter"/>
</dbReference>
<feature type="region of interest" description="Disordered" evidence="6">
    <location>
        <begin position="1"/>
        <end position="37"/>
    </location>
</feature>
<dbReference type="GO" id="GO:0031507">
    <property type="term" value="P:heterochromatin formation"/>
    <property type="evidence" value="ECO:0007669"/>
    <property type="project" value="TreeGrafter"/>
</dbReference>
<feature type="compositionally biased region" description="Polar residues" evidence="6">
    <location>
        <begin position="1"/>
        <end position="11"/>
    </location>
</feature>
<keyword evidence="3" id="KW-0539">Nucleus</keyword>
<dbReference type="AlphaFoldDB" id="A0A146FWV8"/>
<protein>
    <recommendedName>
        <fullName evidence="4">DNA polymerase epsilon subunit D</fullName>
    </recommendedName>
    <alternativeName>
        <fullName evidence="5">DNA polymerase II subunit D</fullName>
    </alternativeName>
</protein>
<keyword evidence="2" id="KW-0235">DNA replication</keyword>
<dbReference type="GO" id="GO:0006974">
    <property type="term" value="P:DNA damage response"/>
    <property type="evidence" value="ECO:0007669"/>
    <property type="project" value="TreeGrafter"/>
</dbReference>
<proteinExistence type="predicted"/>
<evidence type="ECO:0000256" key="3">
    <source>
        <dbReference type="ARBA" id="ARBA00023242"/>
    </source>
</evidence>
<feature type="compositionally biased region" description="Acidic residues" evidence="6">
    <location>
        <begin position="305"/>
        <end position="317"/>
    </location>
</feature>
<feature type="compositionally biased region" description="Basic and acidic residues" evidence="6">
    <location>
        <begin position="214"/>
        <end position="228"/>
    </location>
</feature>
<dbReference type="PANTHER" id="PTHR46172">
    <property type="entry name" value="DNA POLYMERASE EPSILON SUBUNIT 3"/>
    <property type="match status" value="1"/>
</dbReference>
<evidence type="ECO:0000256" key="2">
    <source>
        <dbReference type="ARBA" id="ARBA00022705"/>
    </source>
</evidence>
<reference evidence="8" key="2">
    <citation type="submission" date="2016-02" db="EMBL/GenBank/DDBJ databases">
        <title>Genome sequencing of Aspergillus luchuensis NBRC 4314.</title>
        <authorList>
            <person name="Yamada O."/>
        </authorList>
    </citation>
    <scope>NUCLEOTIDE SEQUENCE [LARGE SCALE GENOMIC DNA]</scope>
    <source>
        <strain evidence="8">RIB 2604</strain>
    </source>
</reference>
<evidence type="ECO:0000313" key="8">
    <source>
        <dbReference type="Proteomes" id="UP000075230"/>
    </source>
</evidence>
<dbReference type="GO" id="GO:0031490">
    <property type="term" value="F:chromatin DNA binding"/>
    <property type="evidence" value="ECO:0007669"/>
    <property type="project" value="TreeGrafter"/>
</dbReference>
<name>A0A146FWV8_ASPKA</name>
<comment type="caution">
    <text evidence="7">The sequence shown here is derived from an EMBL/GenBank/DDBJ whole genome shotgun (WGS) entry which is preliminary data.</text>
</comment>
<dbReference type="GO" id="GO:0046982">
    <property type="term" value="F:protein heterodimerization activity"/>
    <property type="evidence" value="ECO:0007669"/>
    <property type="project" value="InterPro"/>
</dbReference>
<dbReference type="SUPFAM" id="SSF47113">
    <property type="entry name" value="Histone-fold"/>
    <property type="match status" value="2"/>
</dbReference>
<accession>A0A146FWV8</accession>
<sequence length="329" mass="35875">MPRKSTSSSTPGDDGAGAEQSQISQIHHSQSPSDIVHLPESTGQMVEATEQQLKARAEGGVSIEDYLLPRSLTLRLAKSVLPPNTSIQKDAVLAIQKAATVFVSYLSSQYVSPFIPLDLSCVQEDNVLTLGAVFSANEATLKRTVAPSDVFSAISELEFDGFRTRLEQELEAFTELKAGKRRGKKGDSGSSATAAAAAAEGVGKDAEEEEEDGDRGVKRVKRAEEKKKNGIGGGGGEEEEGDETQEEHEQEQEQDDEEEEEEEEEEEDEEEEEEQKDDDEEEEEENDIDRVEDLDRAKRPMNPDVEGDESDSEDEDGPGSQLRGDLGLG</sequence>
<dbReference type="VEuPathDB" id="FungiDB:ASPFODRAFT_530770"/>
<feature type="compositionally biased region" description="Acidic residues" evidence="6">
    <location>
        <begin position="236"/>
        <end position="287"/>
    </location>
</feature>
<evidence type="ECO:0000256" key="6">
    <source>
        <dbReference type="SAM" id="MobiDB-lite"/>
    </source>
</evidence>
<gene>
    <name evidence="7" type="ORF">RIB2604_02902250</name>
</gene>
<feature type="compositionally biased region" description="Low complexity" evidence="6">
    <location>
        <begin position="188"/>
        <end position="201"/>
    </location>
</feature>
<evidence type="ECO:0000256" key="5">
    <source>
        <dbReference type="ARBA" id="ARBA00042096"/>
    </source>
</evidence>
<dbReference type="InterPro" id="IPR009072">
    <property type="entry name" value="Histone-fold"/>
</dbReference>
<reference evidence="7 8" key="1">
    <citation type="journal article" date="2016" name="DNA Res.">
        <title>Genome sequence of Aspergillus luchuensis NBRC 4314.</title>
        <authorList>
            <person name="Yamada O."/>
            <person name="Machida M."/>
            <person name="Hosoyama A."/>
            <person name="Goto M."/>
            <person name="Takahashi T."/>
            <person name="Futagami T."/>
            <person name="Yamagata Y."/>
            <person name="Takeuchi M."/>
            <person name="Kobayashi T."/>
            <person name="Koike H."/>
            <person name="Abe K."/>
            <person name="Asai K."/>
            <person name="Arita M."/>
            <person name="Fujita N."/>
            <person name="Fukuda K."/>
            <person name="Higa K."/>
            <person name="Horikawa H."/>
            <person name="Ishikawa T."/>
            <person name="Jinno K."/>
            <person name="Kato Y."/>
            <person name="Kirimura K."/>
            <person name="Mizutani O."/>
            <person name="Nakasone K."/>
            <person name="Sano M."/>
            <person name="Shiraishi Y."/>
            <person name="Tsukahara M."/>
            <person name="Gomi K."/>
        </authorList>
    </citation>
    <scope>NUCLEOTIDE SEQUENCE [LARGE SCALE GENOMIC DNA]</scope>
    <source>
        <strain evidence="7 8">RIB 2604</strain>
    </source>
</reference>
<dbReference type="InterPro" id="IPR051377">
    <property type="entry name" value="DNA_Pol-Epsilon_Subunit"/>
</dbReference>